<dbReference type="Gene3D" id="3.40.50.300">
    <property type="entry name" value="P-loop containing nucleotide triphosphate hydrolases"/>
    <property type="match status" value="1"/>
</dbReference>
<dbReference type="InterPro" id="IPR052922">
    <property type="entry name" value="Cytidylate_Kinase-2"/>
</dbReference>
<dbReference type="AlphaFoldDB" id="A0A850EV42"/>
<gene>
    <name evidence="1" type="ORF">HPT30_23705</name>
</gene>
<protein>
    <submittedName>
        <fullName evidence="1">DNA topology modulation protein</fullName>
    </submittedName>
</protein>
<dbReference type="Proteomes" id="UP000564806">
    <property type="component" value="Unassembled WGS sequence"/>
</dbReference>
<sequence length="171" mass="19983">MQRILIVGSAGAGKSTLSRKLGEVLGIPVVHLDKHYWKPGWVATEKQEWNQIVVEETRKEQWIMDGNYSGTLDLRIERADTVIFLDMPRWLCVYRIFKRRIQYHGRTRPDLVEGCPEQLDLDFVLWVWNFPKRSRDKIVSTLKKSNEEKNVIVLSNRRKVSGFLEGLSSEI</sequence>
<name>A0A850EV42_9BACL</name>
<organism evidence="1 2">
    <name type="scientific">Paenibacillus agri</name>
    <dbReference type="NCBI Taxonomy" id="2744309"/>
    <lineage>
        <taxon>Bacteria</taxon>
        <taxon>Bacillati</taxon>
        <taxon>Bacillota</taxon>
        <taxon>Bacilli</taxon>
        <taxon>Bacillales</taxon>
        <taxon>Paenibacillaceae</taxon>
        <taxon>Paenibacillus</taxon>
    </lineage>
</organism>
<proteinExistence type="predicted"/>
<dbReference type="InterPro" id="IPR027417">
    <property type="entry name" value="P-loop_NTPase"/>
</dbReference>
<keyword evidence="2" id="KW-1185">Reference proteome</keyword>
<evidence type="ECO:0000313" key="2">
    <source>
        <dbReference type="Proteomes" id="UP000564806"/>
    </source>
</evidence>
<dbReference type="PANTHER" id="PTHR37816">
    <property type="entry name" value="YALI0E33011P"/>
    <property type="match status" value="1"/>
</dbReference>
<dbReference type="NCBIfam" id="NF005994">
    <property type="entry name" value="PRK08118.1"/>
    <property type="match status" value="1"/>
</dbReference>
<accession>A0A850EV42</accession>
<dbReference type="PANTHER" id="PTHR37816:SF3">
    <property type="entry name" value="MODULATES DNA TOPOLOGY"/>
    <property type="match status" value="1"/>
</dbReference>
<dbReference type="EMBL" id="JABWCS010000218">
    <property type="protein sequence ID" value="NUU63367.1"/>
    <property type="molecule type" value="Genomic_DNA"/>
</dbReference>
<dbReference type="SUPFAM" id="SSF52540">
    <property type="entry name" value="P-loop containing nucleoside triphosphate hydrolases"/>
    <property type="match status" value="1"/>
</dbReference>
<comment type="caution">
    <text evidence="1">The sequence shown here is derived from an EMBL/GenBank/DDBJ whole genome shotgun (WGS) entry which is preliminary data.</text>
</comment>
<reference evidence="1" key="1">
    <citation type="submission" date="2020-06" db="EMBL/GenBank/DDBJ databases">
        <title>Paenibacillus sp. nov., isolated from soil.</title>
        <authorList>
            <person name="Seo Y.L."/>
        </authorList>
    </citation>
    <scope>NUCLEOTIDE SEQUENCE [LARGE SCALE GENOMIC DNA]</scope>
    <source>
        <strain evidence="1">JW14</strain>
    </source>
</reference>
<dbReference type="RefSeq" id="WP_175373764.1">
    <property type="nucleotide sequence ID" value="NZ_JABWCS010000218.1"/>
</dbReference>
<evidence type="ECO:0000313" key="1">
    <source>
        <dbReference type="EMBL" id="NUU63367.1"/>
    </source>
</evidence>